<evidence type="ECO:0000313" key="3">
    <source>
        <dbReference type="EMBL" id="SHK69713.1"/>
    </source>
</evidence>
<protein>
    <recommendedName>
        <fullName evidence="2">DUF8094 domain-containing protein</fullName>
    </recommendedName>
</protein>
<feature type="domain" description="DUF8094" evidence="2">
    <location>
        <begin position="47"/>
        <end position="338"/>
    </location>
</feature>
<feature type="chain" id="PRO_5013042461" description="DUF8094 domain-containing protein" evidence="1">
    <location>
        <begin position="20"/>
        <end position="340"/>
    </location>
</feature>
<accession>A0A1M6UKP7</accession>
<keyword evidence="1" id="KW-0732">Signal</keyword>
<dbReference type="Proteomes" id="UP000184111">
    <property type="component" value="Unassembled WGS sequence"/>
</dbReference>
<dbReference type="AlphaFoldDB" id="A0A1M6UKP7"/>
<name>A0A1M6UKP7_9ACTN</name>
<gene>
    <name evidence="3" type="ORF">SAMN05216499_101399</name>
</gene>
<dbReference type="InterPro" id="IPR058407">
    <property type="entry name" value="DUF8094"/>
</dbReference>
<evidence type="ECO:0000313" key="4">
    <source>
        <dbReference type="Proteomes" id="UP000184111"/>
    </source>
</evidence>
<reference evidence="3 4" key="1">
    <citation type="submission" date="2016-11" db="EMBL/GenBank/DDBJ databases">
        <authorList>
            <person name="Jaros S."/>
            <person name="Januszkiewicz K."/>
            <person name="Wedrychowicz H."/>
        </authorList>
    </citation>
    <scope>NUCLEOTIDE SEQUENCE [LARGE SCALE GENOMIC DNA]</scope>
    <source>
        <strain evidence="3 4">CGMCC 4.2025</strain>
    </source>
</reference>
<evidence type="ECO:0000256" key="1">
    <source>
        <dbReference type="SAM" id="SignalP"/>
    </source>
</evidence>
<sequence length="340" mass="35418">MNRRIVTIAVGLATAGLLAAGCGGKDGGGDGGDKPAASSTTEKTAAAAPIITPAAAAAVLDSYEKVNNTANKTRDKALLGTVEGGALYQEDSAVYKQYPKLSAMAKKGYFEPFTYSRRQFFIPTTGSWFMATAHTGDTLQLLVFRQQSGGRWKMVVANDYKGTLPALAKGPDGAPVVVAPDATVGATKLSALGAAVSDLRASGGKKAGAALADSEVKRAAVKAYTTRNDHWGRYKKCLRTDYEAAGTKWDTPYTKFPDTYALKTADGGALVASTSYFVMLDFSTRPDLCTMTPGGDTSAYVTGVQTGVRSRYLSMNVVSVPAAGKPVQLGGDTFLIGASS</sequence>
<dbReference type="OrthoDB" id="4117724at2"/>
<proteinExistence type="predicted"/>
<dbReference type="STRING" id="310782.SAMN05216499_101399"/>
<dbReference type="EMBL" id="FRBI01000001">
    <property type="protein sequence ID" value="SHK69713.1"/>
    <property type="molecule type" value="Genomic_DNA"/>
</dbReference>
<dbReference type="PROSITE" id="PS51257">
    <property type="entry name" value="PROKAR_LIPOPROTEIN"/>
    <property type="match status" value="1"/>
</dbReference>
<keyword evidence="4" id="KW-1185">Reference proteome</keyword>
<evidence type="ECO:0000259" key="2">
    <source>
        <dbReference type="Pfam" id="PF26366"/>
    </source>
</evidence>
<feature type="signal peptide" evidence="1">
    <location>
        <begin position="1"/>
        <end position="19"/>
    </location>
</feature>
<dbReference type="Pfam" id="PF26366">
    <property type="entry name" value="DUF8094"/>
    <property type="match status" value="1"/>
</dbReference>
<organism evidence="3 4">
    <name type="scientific">Actinacidiphila paucisporea</name>
    <dbReference type="NCBI Taxonomy" id="310782"/>
    <lineage>
        <taxon>Bacteria</taxon>
        <taxon>Bacillati</taxon>
        <taxon>Actinomycetota</taxon>
        <taxon>Actinomycetes</taxon>
        <taxon>Kitasatosporales</taxon>
        <taxon>Streptomycetaceae</taxon>
        <taxon>Actinacidiphila</taxon>
    </lineage>
</organism>
<dbReference type="RefSeq" id="WP_073492899.1">
    <property type="nucleotide sequence ID" value="NZ_FRBI01000001.1"/>
</dbReference>